<dbReference type="PROSITE" id="PS50879">
    <property type="entry name" value="RNASE_H_1"/>
    <property type="match status" value="1"/>
</dbReference>
<protein>
    <recommendedName>
        <fullName evidence="5 11">Ribonuclease H</fullName>
        <shortName evidence="11">RNase H</shortName>
        <ecNumber evidence="5 11">3.1.26.4</ecNumber>
    </recommendedName>
</protein>
<keyword evidence="7 11" id="KW-0479">Metal-binding</keyword>
<accession>A0A7C4AHC2</accession>
<reference evidence="13" key="1">
    <citation type="journal article" date="2020" name="mSystems">
        <title>Genome- and Community-Level Interaction Insights into Carbon Utilization and Element Cycling Functions of Hydrothermarchaeota in Hydrothermal Sediment.</title>
        <authorList>
            <person name="Zhou Z."/>
            <person name="Liu Y."/>
            <person name="Xu W."/>
            <person name="Pan J."/>
            <person name="Luo Z.H."/>
            <person name="Li M."/>
        </authorList>
    </citation>
    <scope>NUCLEOTIDE SEQUENCE [LARGE SCALE GENOMIC DNA]</scope>
    <source>
        <strain evidence="13">SpSt-413</strain>
    </source>
</reference>
<name>A0A7C4AHC2_9BACT</name>
<evidence type="ECO:0000256" key="4">
    <source>
        <dbReference type="ARBA" id="ARBA00011245"/>
    </source>
</evidence>
<keyword evidence="10 11" id="KW-0460">Magnesium</keyword>
<dbReference type="GO" id="GO:0000287">
    <property type="term" value="F:magnesium ion binding"/>
    <property type="evidence" value="ECO:0007669"/>
    <property type="project" value="UniProtKB-UniRule"/>
</dbReference>
<organism evidence="13">
    <name type="scientific">Fundidesulfovibrio putealis</name>
    <dbReference type="NCBI Taxonomy" id="270496"/>
    <lineage>
        <taxon>Bacteria</taxon>
        <taxon>Pseudomonadati</taxon>
        <taxon>Thermodesulfobacteriota</taxon>
        <taxon>Desulfovibrionia</taxon>
        <taxon>Desulfovibrionales</taxon>
        <taxon>Desulfovibrionaceae</taxon>
        <taxon>Fundidesulfovibrio</taxon>
    </lineage>
</organism>
<comment type="function">
    <text evidence="2 11">Endonuclease that specifically degrades the RNA of RNA-DNA hybrids.</text>
</comment>
<comment type="caution">
    <text evidence="13">The sequence shown here is derived from an EMBL/GenBank/DDBJ whole genome shotgun (WGS) entry which is preliminary data.</text>
</comment>
<evidence type="ECO:0000256" key="5">
    <source>
        <dbReference type="ARBA" id="ARBA00012180"/>
    </source>
</evidence>
<evidence type="ECO:0000256" key="1">
    <source>
        <dbReference type="ARBA" id="ARBA00000077"/>
    </source>
</evidence>
<dbReference type="CDD" id="cd09278">
    <property type="entry name" value="RNase_HI_prokaryote_like"/>
    <property type="match status" value="1"/>
</dbReference>
<keyword evidence="8 11" id="KW-0255">Endonuclease</keyword>
<dbReference type="GO" id="GO:0004523">
    <property type="term" value="F:RNA-DNA hybrid ribonuclease activity"/>
    <property type="evidence" value="ECO:0007669"/>
    <property type="project" value="UniProtKB-UniRule"/>
</dbReference>
<keyword evidence="11" id="KW-0963">Cytoplasm</keyword>
<evidence type="ECO:0000256" key="10">
    <source>
        <dbReference type="ARBA" id="ARBA00022842"/>
    </source>
</evidence>
<dbReference type="InterPro" id="IPR002156">
    <property type="entry name" value="RNaseH_domain"/>
</dbReference>
<comment type="subunit">
    <text evidence="4 11">Monomer.</text>
</comment>
<evidence type="ECO:0000256" key="7">
    <source>
        <dbReference type="ARBA" id="ARBA00022723"/>
    </source>
</evidence>
<dbReference type="Gene3D" id="3.30.420.10">
    <property type="entry name" value="Ribonuclease H-like superfamily/Ribonuclease H"/>
    <property type="match status" value="1"/>
</dbReference>
<dbReference type="InterPro" id="IPR022892">
    <property type="entry name" value="RNaseHI"/>
</dbReference>
<evidence type="ECO:0000313" key="13">
    <source>
        <dbReference type="EMBL" id="HGG92758.1"/>
    </source>
</evidence>
<gene>
    <name evidence="11" type="primary">rnhA</name>
    <name evidence="13" type="ORF">ENR59_07365</name>
</gene>
<dbReference type="AlphaFoldDB" id="A0A7C4AHC2"/>
<dbReference type="InterPro" id="IPR036397">
    <property type="entry name" value="RNaseH_sf"/>
</dbReference>
<evidence type="ECO:0000256" key="11">
    <source>
        <dbReference type="HAMAP-Rule" id="MF_00042"/>
    </source>
</evidence>
<dbReference type="PANTHER" id="PTHR10642:SF26">
    <property type="entry name" value="RIBONUCLEASE H1"/>
    <property type="match status" value="1"/>
</dbReference>
<dbReference type="SUPFAM" id="SSF53098">
    <property type="entry name" value="Ribonuclease H-like"/>
    <property type="match status" value="1"/>
</dbReference>
<feature type="binding site" evidence="11">
    <location>
        <position position="76"/>
    </location>
    <ligand>
        <name>Mg(2+)</name>
        <dbReference type="ChEBI" id="CHEBI:18420"/>
        <label>1</label>
    </ligand>
</feature>
<comment type="similarity">
    <text evidence="3 11">Belongs to the RNase H family.</text>
</comment>
<dbReference type="HAMAP" id="MF_00042">
    <property type="entry name" value="RNase_H"/>
    <property type="match status" value="1"/>
</dbReference>
<dbReference type="NCBIfam" id="NF001236">
    <property type="entry name" value="PRK00203.1"/>
    <property type="match status" value="1"/>
</dbReference>
<dbReference type="GO" id="GO:0043137">
    <property type="term" value="P:DNA replication, removal of RNA primer"/>
    <property type="evidence" value="ECO:0007669"/>
    <property type="project" value="TreeGrafter"/>
</dbReference>
<comment type="subcellular location">
    <subcellularLocation>
        <location evidence="11">Cytoplasm</location>
    </subcellularLocation>
</comment>
<proteinExistence type="inferred from homology"/>
<feature type="binding site" evidence="11">
    <location>
        <position position="16"/>
    </location>
    <ligand>
        <name>Mg(2+)</name>
        <dbReference type="ChEBI" id="CHEBI:18420"/>
        <label>2</label>
    </ligand>
</feature>
<dbReference type="GO" id="GO:0003676">
    <property type="term" value="F:nucleic acid binding"/>
    <property type="evidence" value="ECO:0007669"/>
    <property type="project" value="InterPro"/>
</dbReference>
<dbReference type="InterPro" id="IPR050092">
    <property type="entry name" value="RNase_H"/>
</dbReference>
<dbReference type="FunFam" id="3.30.420.10:FF:000089">
    <property type="entry name" value="Ribonuclease H"/>
    <property type="match status" value="1"/>
</dbReference>
<evidence type="ECO:0000256" key="3">
    <source>
        <dbReference type="ARBA" id="ARBA00005300"/>
    </source>
</evidence>
<dbReference type="Pfam" id="PF00075">
    <property type="entry name" value="RNase_H"/>
    <property type="match status" value="1"/>
</dbReference>
<keyword evidence="6 11" id="KW-0540">Nuclease</keyword>
<feature type="binding site" evidence="11">
    <location>
        <position position="16"/>
    </location>
    <ligand>
        <name>Mg(2+)</name>
        <dbReference type="ChEBI" id="CHEBI:18420"/>
        <label>1</label>
    </ligand>
</feature>
<dbReference type="GO" id="GO:0005737">
    <property type="term" value="C:cytoplasm"/>
    <property type="evidence" value="ECO:0007669"/>
    <property type="project" value="UniProtKB-SubCell"/>
</dbReference>
<keyword evidence="9 11" id="KW-0378">Hydrolase</keyword>
<dbReference type="InterPro" id="IPR012337">
    <property type="entry name" value="RNaseH-like_sf"/>
</dbReference>
<feature type="binding site" evidence="11">
    <location>
        <position position="141"/>
    </location>
    <ligand>
        <name>Mg(2+)</name>
        <dbReference type="ChEBI" id="CHEBI:18420"/>
        <label>2</label>
    </ligand>
</feature>
<evidence type="ECO:0000256" key="8">
    <source>
        <dbReference type="ARBA" id="ARBA00022759"/>
    </source>
</evidence>
<evidence type="ECO:0000256" key="6">
    <source>
        <dbReference type="ARBA" id="ARBA00022722"/>
    </source>
</evidence>
<comment type="catalytic activity">
    <reaction evidence="1 11">
        <text>Endonucleolytic cleavage to 5'-phosphomonoester.</text>
        <dbReference type="EC" id="3.1.26.4"/>
    </reaction>
</comment>
<dbReference type="EMBL" id="DSRP01000505">
    <property type="protein sequence ID" value="HGG92758.1"/>
    <property type="molecule type" value="Genomic_DNA"/>
</dbReference>
<feature type="domain" description="RNase H type-1" evidence="12">
    <location>
        <begin position="7"/>
        <end position="149"/>
    </location>
</feature>
<sequence length="161" mass="17902">MTIADAPACPVLIHTDGACLGNPGPGGYGAILHFNGVEKELSKGYKLTTNNRMEMLAVIAALESLTRPCEVRVVTDSMYVRDAIEKRWLYNWKRNGWKTAAKTPVKNRDLWMRMDGLLALHKVKFEWVRGHAGHPENVRCDVLARTAAQGRGLEPDEGYPG</sequence>
<dbReference type="PANTHER" id="PTHR10642">
    <property type="entry name" value="RIBONUCLEASE H1"/>
    <property type="match status" value="1"/>
</dbReference>
<evidence type="ECO:0000256" key="2">
    <source>
        <dbReference type="ARBA" id="ARBA00004065"/>
    </source>
</evidence>
<feature type="binding site" evidence="11">
    <location>
        <position position="54"/>
    </location>
    <ligand>
        <name>Mg(2+)</name>
        <dbReference type="ChEBI" id="CHEBI:18420"/>
        <label>1</label>
    </ligand>
</feature>
<dbReference type="EC" id="3.1.26.4" evidence="5 11"/>
<evidence type="ECO:0000256" key="9">
    <source>
        <dbReference type="ARBA" id="ARBA00022801"/>
    </source>
</evidence>
<comment type="cofactor">
    <cofactor evidence="11">
        <name>Mg(2+)</name>
        <dbReference type="ChEBI" id="CHEBI:18420"/>
    </cofactor>
    <text evidence="11">Binds 1 Mg(2+) ion per subunit. May bind a second metal ion at a regulatory site, or after substrate binding.</text>
</comment>
<evidence type="ECO:0000259" key="12">
    <source>
        <dbReference type="PROSITE" id="PS50879"/>
    </source>
</evidence>